<keyword evidence="5" id="KW-0276">Fatty acid metabolism</keyword>
<evidence type="ECO:0000256" key="8">
    <source>
        <dbReference type="ARBA" id="ARBA00023004"/>
    </source>
</evidence>
<dbReference type="PANTHER" id="PTHR11351:SF31">
    <property type="entry name" value="DESATURASE 1, ISOFORM A-RELATED"/>
    <property type="match status" value="1"/>
</dbReference>
<gene>
    <name evidence="14" type="ORF">OSB1V03_LOCUS3153</name>
</gene>
<evidence type="ECO:0000256" key="5">
    <source>
        <dbReference type="ARBA" id="ARBA00022832"/>
    </source>
</evidence>
<sequence>AGRTGYGRTGHIKPKCPYSCCWHLVVECCRDHRVHHRFSDIDADPHNITRGFFFAHMGWLMCRKHPDVIEQGKLVDMSDLAANPVISLQRKFYVPLVALIWAAFPIFNLSWPYDKTINPVECNIRHCGVHRLWCHRTYKAKPVLQYLLAFLYVLAFQDNIYKWSRDHRVHHKCADTDADPYSIKRGFFFAHIGWLLCRKHPSVIAQGHTIDMSDLDHDPLVQFERRYHVPLALVLWGAMPTLVPWYFWGESLSAAWFICVMYRYTYTLNSTWCINSAAHYWGDKPYDKHIEATECTIRHVMMGEGFHNYHHTYPWDYSMSEYGPIDAFNPATMFIDLFARLGWAYDMRRAPRDVVKQRMKRTGQPNVTAKTNRKVY</sequence>
<comment type="domain">
    <text evidence="12">The histidine box domains are involved in binding the catalytic metal ions.</text>
</comment>
<dbReference type="GO" id="GO:0006636">
    <property type="term" value="P:unsaturated fatty acid biosynthetic process"/>
    <property type="evidence" value="ECO:0007669"/>
    <property type="project" value="TreeGrafter"/>
</dbReference>
<evidence type="ECO:0000256" key="9">
    <source>
        <dbReference type="ARBA" id="ARBA00023098"/>
    </source>
</evidence>
<evidence type="ECO:0000256" key="6">
    <source>
        <dbReference type="ARBA" id="ARBA00022989"/>
    </source>
</evidence>
<keyword evidence="8" id="KW-0408">Iron</keyword>
<reference evidence="14" key="1">
    <citation type="submission" date="2020-11" db="EMBL/GenBank/DDBJ databases">
        <authorList>
            <person name="Tran Van P."/>
        </authorList>
    </citation>
    <scope>NUCLEOTIDE SEQUENCE</scope>
</reference>
<protein>
    <recommendedName>
        <fullName evidence="13">Fatty acid desaturase domain-containing protein</fullName>
    </recommendedName>
</protein>
<keyword evidence="4 12" id="KW-0812">Transmembrane</keyword>
<evidence type="ECO:0000256" key="4">
    <source>
        <dbReference type="ARBA" id="ARBA00022692"/>
    </source>
</evidence>
<comment type="subcellular location">
    <subcellularLocation>
        <location evidence="1">Membrane</location>
        <topology evidence="1">Multi-pass membrane protein</topology>
    </subcellularLocation>
</comment>
<feature type="domain" description="Fatty acid desaturase" evidence="13">
    <location>
        <begin position="126"/>
        <end position="314"/>
    </location>
</feature>
<keyword evidence="9" id="KW-0443">Lipid metabolism</keyword>
<keyword evidence="11 12" id="KW-0275">Fatty acid biosynthesis</keyword>
<evidence type="ECO:0000256" key="3">
    <source>
        <dbReference type="ARBA" id="ARBA00022516"/>
    </source>
</evidence>
<feature type="non-terminal residue" evidence="14">
    <location>
        <position position="1"/>
    </location>
</feature>
<evidence type="ECO:0000313" key="15">
    <source>
        <dbReference type="Proteomes" id="UP000759131"/>
    </source>
</evidence>
<dbReference type="GO" id="GO:0005506">
    <property type="term" value="F:iron ion binding"/>
    <property type="evidence" value="ECO:0007669"/>
    <property type="project" value="TreeGrafter"/>
</dbReference>
<evidence type="ECO:0000256" key="10">
    <source>
        <dbReference type="ARBA" id="ARBA00023136"/>
    </source>
</evidence>
<dbReference type="OrthoDB" id="10260134at2759"/>
<dbReference type="PANTHER" id="PTHR11351">
    <property type="entry name" value="ACYL-COA DESATURASE"/>
    <property type="match status" value="1"/>
</dbReference>
<feature type="non-terminal residue" evidence="14">
    <location>
        <position position="376"/>
    </location>
</feature>
<evidence type="ECO:0000259" key="13">
    <source>
        <dbReference type="Pfam" id="PF00487"/>
    </source>
</evidence>
<keyword evidence="10" id="KW-0472">Membrane</keyword>
<dbReference type="Proteomes" id="UP000759131">
    <property type="component" value="Unassembled WGS sequence"/>
</dbReference>
<dbReference type="AlphaFoldDB" id="A0A7R9KIN9"/>
<dbReference type="Pfam" id="PF00487">
    <property type="entry name" value="FA_desaturase"/>
    <property type="match status" value="1"/>
</dbReference>
<evidence type="ECO:0000313" key="14">
    <source>
        <dbReference type="EMBL" id="CAD7622690.1"/>
    </source>
</evidence>
<evidence type="ECO:0000256" key="2">
    <source>
        <dbReference type="ARBA" id="ARBA00009295"/>
    </source>
</evidence>
<keyword evidence="6" id="KW-1133">Transmembrane helix</keyword>
<dbReference type="EMBL" id="OC855812">
    <property type="protein sequence ID" value="CAD7622690.1"/>
    <property type="molecule type" value="Genomic_DNA"/>
</dbReference>
<evidence type="ECO:0000256" key="1">
    <source>
        <dbReference type="ARBA" id="ARBA00004141"/>
    </source>
</evidence>
<dbReference type="PRINTS" id="PR00075">
    <property type="entry name" value="FACDDSATRASE"/>
</dbReference>
<dbReference type="InterPro" id="IPR005804">
    <property type="entry name" value="FA_desaturase_dom"/>
</dbReference>
<accession>A0A7R9KIN9</accession>
<evidence type="ECO:0000256" key="7">
    <source>
        <dbReference type="ARBA" id="ARBA00023002"/>
    </source>
</evidence>
<keyword evidence="3 12" id="KW-0444">Lipid biosynthesis</keyword>
<keyword evidence="15" id="KW-1185">Reference proteome</keyword>
<comment type="similarity">
    <text evidence="2 12">Belongs to the fatty acid desaturase type 1 family.</text>
</comment>
<dbReference type="EMBL" id="CAJPIZ010001237">
    <property type="protein sequence ID" value="CAG2103120.1"/>
    <property type="molecule type" value="Genomic_DNA"/>
</dbReference>
<evidence type="ECO:0000256" key="11">
    <source>
        <dbReference type="ARBA" id="ARBA00023160"/>
    </source>
</evidence>
<name>A0A7R9KIN9_9ACAR</name>
<organism evidence="14">
    <name type="scientific">Medioppia subpectinata</name>
    <dbReference type="NCBI Taxonomy" id="1979941"/>
    <lineage>
        <taxon>Eukaryota</taxon>
        <taxon>Metazoa</taxon>
        <taxon>Ecdysozoa</taxon>
        <taxon>Arthropoda</taxon>
        <taxon>Chelicerata</taxon>
        <taxon>Arachnida</taxon>
        <taxon>Acari</taxon>
        <taxon>Acariformes</taxon>
        <taxon>Sarcoptiformes</taxon>
        <taxon>Oribatida</taxon>
        <taxon>Brachypylina</taxon>
        <taxon>Oppioidea</taxon>
        <taxon>Oppiidae</taxon>
        <taxon>Medioppia</taxon>
    </lineage>
</organism>
<dbReference type="CDD" id="cd03505">
    <property type="entry name" value="Delta9-FADS-like"/>
    <property type="match status" value="1"/>
</dbReference>
<comment type="cofactor">
    <cofactor evidence="12">
        <name>Fe(2+)</name>
        <dbReference type="ChEBI" id="CHEBI:29033"/>
    </cofactor>
</comment>
<keyword evidence="7 12" id="KW-0560">Oxidoreductase</keyword>
<dbReference type="GO" id="GO:0004768">
    <property type="term" value="F:stearoyl-CoA 9-desaturase activity"/>
    <property type="evidence" value="ECO:0007669"/>
    <property type="project" value="TreeGrafter"/>
</dbReference>
<dbReference type="InterPro" id="IPR015876">
    <property type="entry name" value="Acyl-CoA_DS"/>
</dbReference>
<dbReference type="GO" id="GO:0005789">
    <property type="term" value="C:endoplasmic reticulum membrane"/>
    <property type="evidence" value="ECO:0007669"/>
    <property type="project" value="TreeGrafter"/>
</dbReference>
<proteinExistence type="inferred from homology"/>
<evidence type="ECO:0000256" key="12">
    <source>
        <dbReference type="RuleBase" id="RU000581"/>
    </source>
</evidence>